<dbReference type="InterPro" id="IPR037257">
    <property type="entry name" value="T2SS_E_N_sf"/>
</dbReference>
<evidence type="ECO:0000256" key="2">
    <source>
        <dbReference type="ARBA" id="ARBA00022448"/>
    </source>
</evidence>
<dbReference type="GO" id="GO:0008564">
    <property type="term" value="F:protein-exporting ATPase activity"/>
    <property type="evidence" value="ECO:0007669"/>
    <property type="project" value="UniProtKB-EC"/>
</dbReference>
<comment type="catalytic activity">
    <reaction evidence="8">
        <text>ATP + H2O + cellular proteinSide 1 = ADP + phosphate + cellular proteinSide 2.</text>
        <dbReference type="EC" id="7.4.2.8"/>
    </reaction>
</comment>
<keyword evidence="2" id="KW-0813">Transport</keyword>
<proteinExistence type="inferred from homology"/>
<dbReference type="EC" id="7.4.2.8" evidence="7"/>
<dbReference type="SUPFAM" id="SSF52540">
    <property type="entry name" value="P-loop containing nucleoside triphosphate hydrolases"/>
    <property type="match status" value="1"/>
</dbReference>
<dbReference type="InterPro" id="IPR027417">
    <property type="entry name" value="P-loop_NTPase"/>
</dbReference>
<dbReference type="Pfam" id="PF05157">
    <property type="entry name" value="MshEN"/>
    <property type="match status" value="1"/>
</dbReference>
<dbReference type="FunFam" id="3.40.50.300:FF:000398">
    <property type="entry name" value="Type IV pilus assembly ATPase PilB"/>
    <property type="match status" value="1"/>
</dbReference>
<dbReference type="GO" id="GO:0005524">
    <property type="term" value="F:ATP binding"/>
    <property type="evidence" value="ECO:0007669"/>
    <property type="project" value="UniProtKB-KW"/>
</dbReference>
<dbReference type="GO" id="GO:0015627">
    <property type="term" value="C:type II protein secretion system complex"/>
    <property type="evidence" value="ECO:0007669"/>
    <property type="project" value="InterPro"/>
</dbReference>
<dbReference type="InterPro" id="IPR007831">
    <property type="entry name" value="T2SS_GspE_N"/>
</dbReference>
<dbReference type="InterPro" id="IPR001482">
    <property type="entry name" value="T2SS/T4SS_dom"/>
</dbReference>
<dbReference type="Gene3D" id="3.40.50.300">
    <property type="entry name" value="P-loop containing nucleotide triphosphate hydrolases"/>
    <property type="match status" value="1"/>
</dbReference>
<dbReference type="GO" id="GO:0016887">
    <property type="term" value="F:ATP hydrolysis activity"/>
    <property type="evidence" value="ECO:0007669"/>
    <property type="project" value="TreeGrafter"/>
</dbReference>
<evidence type="ECO:0000259" key="9">
    <source>
        <dbReference type="PROSITE" id="PS00662"/>
    </source>
</evidence>
<evidence type="ECO:0000256" key="7">
    <source>
        <dbReference type="ARBA" id="ARBA00024382"/>
    </source>
</evidence>
<dbReference type="Proteomes" id="UP000005868">
    <property type="component" value="Chromosome"/>
</dbReference>
<dbReference type="CDD" id="cd01129">
    <property type="entry name" value="PulE-GspE-like"/>
    <property type="match status" value="1"/>
</dbReference>
<accession>G7V9N7</accession>
<evidence type="ECO:0000256" key="3">
    <source>
        <dbReference type="ARBA" id="ARBA00022741"/>
    </source>
</evidence>
<evidence type="ECO:0000313" key="11">
    <source>
        <dbReference type="Proteomes" id="UP000005868"/>
    </source>
</evidence>
<dbReference type="eggNOG" id="COG2804">
    <property type="taxonomic scope" value="Bacteria"/>
</dbReference>
<evidence type="ECO:0000256" key="1">
    <source>
        <dbReference type="ARBA" id="ARBA00006611"/>
    </source>
</evidence>
<keyword evidence="6" id="KW-1278">Translocase</keyword>
<reference evidence="10 11" key="2">
    <citation type="journal article" date="2012" name="Stand. Genomic Sci.">
        <title>Genome sequence of the moderately thermophilic, amino-acid-degrading and sulfur-reducing bacterium Thermovirga lienii type strain (Cas60314(T)).</title>
        <authorList>
            <person name="Goker M."/>
            <person name="Saunders E."/>
            <person name="Lapidus A."/>
            <person name="Nolan M."/>
            <person name="Lucas S."/>
            <person name="Hammon N."/>
            <person name="Deshpande S."/>
            <person name="Cheng J.F."/>
            <person name="Han C."/>
            <person name="Tapia R."/>
            <person name="Goodwin L.A."/>
            <person name="Pitluck S."/>
            <person name="Liolios K."/>
            <person name="Mavromatis K."/>
            <person name="Pagani I."/>
            <person name="Ivanova N."/>
            <person name="Mikhailova N."/>
            <person name="Pati A."/>
            <person name="Chen A."/>
            <person name="Palaniappan K."/>
            <person name="Land M."/>
            <person name="Chang Y.J."/>
            <person name="Jeffries C.D."/>
            <person name="Brambilla E.M."/>
            <person name="Rohde M."/>
            <person name="Spring S."/>
            <person name="Detter J.C."/>
            <person name="Woyke T."/>
            <person name="Bristow J."/>
            <person name="Eisen J.A."/>
            <person name="Markowitz V."/>
            <person name="Hugenholtz P."/>
            <person name="Kyrpides N.C."/>
            <person name="Klenk H.P."/>
        </authorList>
    </citation>
    <scope>NUCLEOTIDE SEQUENCE [LARGE SCALE GENOMIC DNA]</scope>
    <source>
        <strain evidence="11">ATCC BAA-1197 / DSM 17291 / Cas60314</strain>
    </source>
</reference>
<dbReference type="EMBL" id="CP003096">
    <property type="protein sequence ID" value="AER66587.1"/>
    <property type="molecule type" value="Genomic_DNA"/>
</dbReference>
<gene>
    <name evidence="10" type="ordered locus">Tlie_0854</name>
</gene>
<name>G7V9N7_THELD</name>
<evidence type="ECO:0000256" key="8">
    <source>
        <dbReference type="ARBA" id="ARBA00034006"/>
    </source>
</evidence>
<keyword evidence="3" id="KW-0547">Nucleotide-binding</keyword>
<evidence type="ECO:0000313" key="10">
    <source>
        <dbReference type="EMBL" id="AER66587.1"/>
    </source>
</evidence>
<sequence>MEEKIESRAVEGAEDNKTLDHPLVVRIGDMLLHSGLITQEQLDEVLAEQKRTKERLGEILVRKGYITERQLAEILSRQLKVPLVSLARYRPMSEALNLVPERVARRLQVLPLAIVDNNRLMVAMADPLDLMAIDEIKMLTGMELEIGITTPSEIERELDKFYRVRGSLEDAIVEVYETTGGELDLQREERAASADDAPVVKLVNTILEQGAKEGASDIHIEPFENVTRVRFRVDGALYDALDFPRKLHPAVSSRIKIMSNIDISEKRRPQDGRILIKVANRKIDLRVSTLPTIYGEKVVLRLLDQTNAMVGLEKLGLYPEDRALVDEMINRPYGIVLVTGPTGSGKSTTLYSVLEQISKPEVNIITVEDPVEYTIAGINQIQLNEKAGLTFGEALRSILRQDPDKIMVGEIRDLETAQLAIRAALTGHLVLSTLHTNDAPSASIRLVEMGIAPFLVSSSLIGVIAQRLVRKLCPHCKEEYSPPPKVLMDVGLPPGVSLWKAAGCDECRGTGYKGRTGIYEIMKVDEAIQSLILEGASAARVRKEALSKGMTTLRQSGLRKAVDGITSLEEVLQVTIQ</sequence>
<dbReference type="InterPro" id="IPR013369">
    <property type="entry name" value="T2SS_GspE"/>
</dbReference>
<dbReference type="NCBIfam" id="TIGR02533">
    <property type="entry name" value="type_II_gspE"/>
    <property type="match status" value="1"/>
</dbReference>
<dbReference type="PANTHER" id="PTHR30258">
    <property type="entry name" value="TYPE II SECRETION SYSTEM PROTEIN GSPE-RELATED"/>
    <property type="match status" value="1"/>
</dbReference>
<dbReference type="Gene3D" id="3.30.300.160">
    <property type="entry name" value="Type II secretion system, protein E, N-terminal domain"/>
    <property type="match status" value="1"/>
</dbReference>
<keyword evidence="4" id="KW-0067">ATP-binding</keyword>
<comment type="similarity">
    <text evidence="1">Belongs to the GSP E family.</text>
</comment>
<reference evidence="11" key="1">
    <citation type="submission" date="2011-10" db="EMBL/GenBank/DDBJ databases">
        <title>The complete genome of chromosome of Thermovirga lienii DSM 17291.</title>
        <authorList>
            <consortium name="US DOE Joint Genome Institute (JGI-PGF)"/>
            <person name="Lucas S."/>
            <person name="Copeland A."/>
            <person name="Lapidus A."/>
            <person name="Glavina del Rio T."/>
            <person name="Dalin E."/>
            <person name="Tice H."/>
            <person name="Bruce D."/>
            <person name="Goodwin L."/>
            <person name="Pitluck S."/>
            <person name="Peters L."/>
            <person name="Mikhailova N."/>
            <person name="Saunders E."/>
            <person name="Kyrpides N."/>
            <person name="Mavromatis K."/>
            <person name="Ivanova N."/>
            <person name="Last F.I."/>
            <person name="Brettin T."/>
            <person name="Detter J.C."/>
            <person name="Han C."/>
            <person name="Larimer F."/>
            <person name="Land M."/>
            <person name="Hauser L."/>
            <person name="Markowitz V."/>
            <person name="Cheng J.-F."/>
            <person name="Hugenholtz P."/>
            <person name="Woyke T."/>
            <person name="Wu D."/>
            <person name="Spring S."/>
            <person name="Schroeder M."/>
            <person name="Brambilla E.-M."/>
            <person name="Klenk H.-P."/>
            <person name="Eisen J.A."/>
        </authorList>
    </citation>
    <scope>NUCLEOTIDE SEQUENCE [LARGE SCALE GENOMIC DNA]</scope>
    <source>
        <strain evidence="11">ATCC BAA-1197 / DSM 17291 / Cas60314</strain>
    </source>
</reference>
<dbReference type="AlphaFoldDB" id="G7V9N7"/>
<dbReference type="HOGENOM" id="CLU_013446_10_6_0"/>
<dbReference type="Pfam" id="PF00437">
    <property type="entry name" value="T2SSE"/>
    <property type="match status" value="1"/>
</dbReference>
<dbReference type="GO" id="GO:0015628">
    <property type="term" value="P:protein secretion by the type II secretion system"/>
    <property type="evidence" value="ECO:0007669"/>
    <property type="project" value="InterPro"/>
</dbReference>
<evidence type="ECO:0000256" key="5">
    <source>
        <dbReference type="ARBA" id="ARBA00022927"/>
    </source>
</evidence>
<dbReference type="PROSITE" id="PS00662">
    <property type="entry name" value="T2SP_E"/>
    <property type="match status" value="1"/>
</dbReference>
<dbReference type="OrthoDB" id="9808272at2"/>
<feature type="domain" description="Bacterial type II secretion system protein E" evidence="9">
    <location>
        <begin position="399"/>
        <end position="413"/>
    </location>
</feature>
<dbReference type="FunFam" id="3.30.450.90:FF:000001">
    <property type="entry name" value="Type II secretion system ATPase GspE"/>
    <property type="match status" value="1"/>
</dbReference>
<evidence type="ECO:0000256" key="6">
    <source>
        <dbReference type="ARBA" id="ARBA00022967"/>
    </source>
</evidence>
<protein>
    <recommendedName>
        <fullName evidence="7">protein-secreting ATPase</fullName>
        <ecNumber evidence="7">7.4.2.8</ecNumber>
    </recommendedName>
</protein>
<dbReference type="FunFam" id="3.30.300.160:FF:000002">
    <property type="entry name" value="Type II secretion system protein E"/>
    <property type="match status" value="1"/>
</dbReference>
<organism evidence="10 11">
    <name type="scientific">Thermovirga lienii (strain ATCC BAA-1197 / DSM 17291 / Cas60314)</name>
    <dbReference type="NCBI Taxonomy" id="580340"/>
    <lineage>
        <taxon>Bacteria</taxon>
        <taxon>Thermotogati</taxon>
        <taxon>Synergistota</taxon>
        <taxon>Synergistia</taxon>
        <taxon>Synergistales</taxon>
        <taxon>Thermovirgaceae</taxon>
        <taxon>Thermovirga</taxon>
    </lineage>
</organism>
<dbReference type="PANTHER" id="PTHR30258:SF1">
    <property type="entry name" value="PROTEIN TRANSPORT PROTEIN HOFB HOMOLOG"/>
    <property type="match status" value="1"/>
</dbReference>
<keyword evidence="5" id="KW-0653">Protein transport</keyword>
<keyword evidence="11" id="KW-1185">Reference proteome</keyword>
<dbReference type="SUPFAM" id="SSF160246">
    <property type="entry name" value="EspE N-terminal domain-like"/>
    <property type="match status" value="1"/>
</dbReference>
<evidence type="ECO:0000256" key="4">
    <source>
        <dbReference type="ARBA" id="ARBA00022840"/>
    </source>
</evidence>
<dbReference type="GO" id="GO:0005886">
    <property type="term" value="C:plasma membrane"/>
    <property type="evidence" value="ECO:0007669"/>
    <property type="project" value="TreeGrafter"/>
</dbReference>
<dbReference type="Gene3D" id="3.30.450.90">
    <property type="match status" value="1"/>
</dbReference>
<dbReference type="KEGG" id="tli:Tlie_0854"/>
<dbReference type="STRING" id="580340.Tlie_0854"/>